<organism evidence="2 3">
    <name type="scientific">Dryococelus australis</name>
    <dbReference type="NCBI Taxonomy" id="614101"/>
    <lineage>
        <taxon>Eukaryota</taxon>
        <taxon>Metazoa</taxon>
        <taxon>Ecdysozoa</taxon>
        <taxon>Arthropoda</taxon>
        <taxon>Hexapoda</taxon>
        <taxon>Insecta</taxon>
        <taxon>Pterygota</taxon>
        <taxon>Neoptera</taxon>
        <taxon>Polyneoptera</taxon>
        <taxon>Phasmatodea</taxon>
        <taxon>Verophasmatodea</taxon>
        <taxon>Anareolatae</taxon>
        <taxon>Phasmatidae</taxon>
        <taxon>Eurycanthinae</taxon>
        <taxon>Dryococelus</taxon>
    </lineage>
</organism>
<comment type="caution">
    <text evidence="2">The sequence shown here is derived from an EMBL/GenBank/DDBJ whole genome shotgun (WGS) entry which is preliminary data.</text>
</comment>
<gene>
    <name evidence="2" type="ORF">PR048_000483</name>
</gene>
<feature type="transmembrane region" description="Helical" evidence="1">
    <location>
        <begin position="12"/>
        <end position="30"/>
    </location>
</feature>
<name>A0ABQ9IER3_9NEOP</name>
<keyword evidence="1" id="KW-0472">Membrane</keyword>
<protein>
    <submittedName>
        <fullName evidence="2">Uncharacterized protein</fullName>
    </submittedName>
</protein>
<proteinExistence type="predicted"/>
<evidence type="ECO:0000313" key="2">
    <source>
        <dbReference type="EMBL" id="KAJ8895158.1"/>
    </source>
</evidence>
<keyword evidence="3" id="KW-1185">Reference proteome</keyword>
<dbReference type="Proteomes" id="UP001159363">
    <property type="component" value="Chromosome 1"/>
</dbReference>
<keyword evidence="1" id="KW-1133">Transmembrane helix</keyword>
<accession>A0ABQ9IER3</accession>
<reference evidence="2 3" key="1">
    <citation type="submission" date="2023-02" db="EMBL/GenBank/DDBJ databases">
        <title>LHISI_Scaffold_Assembly.</title>
        <authorList>
            <person name="Stuart O.P."/>
            <person name="Cleave R."/>
            <person name="Magrath M.J.L."/>
            <person name="Mikheyev A.S."/>
        </authorList>
    </citation>
    <scope>NUCLEOTIDE SEQUENCE [LARGE SCALE GENOMIC DNA]</scope>
    <source>
        <strain evidence="2">Daus_M_001</strain>
        <tissue evidence="2">Leg muscle</tissue>
    </source>
</reference>
<sequence>MEHSRSNGDTHFNICLILLMGHFTGGFAYSNGPAGHPPEPKLGRRTHEHRTLFSQRSEEGSVKTEISLFSSNYVSVTAPHPRMKKYLLKGLSSHGFYRRQDIPTDRRRSAEEVTSGTEICDCGYHAVEYAAGSPDYWTKCVSHFPSRTKRRPSGITCNIIIYSHSMRAHIPFPNGMSGSRLARSLPTKANRVQYPAGSPNFRKWESCRRFFSGISHFPAPSFRCRSIFTSITVIGSQDLASKESFAYVEFVAVNKCYAGLHWHSRLVRLRSGAWEVLGSNPILSTLECVDVDAISPAKDTVLRNGSLGGKVTRCRRSRHYGTDSSKTSGEGFRNFTITLDLLIERNQLLRVASQAVRVSCAPLRPLPLITTTVW</sequence>
<evidence type="ECO:0000256" key="1">
    <source>
        <dbReference type="SAM" id="Phobius"/>
    </source>
</evidence>
<keyword evidence="1" id="KW-0812">Transmembrane</keyword>
<evidence type="ECO:0000313" key="3">
    <source>
        <dbReference type="Proteomes" id="UP001159363"/>
    </source>
</evidence>
<dbReference type="EMBL" id="JARBHB010000001">
    <property type="protein sequence ID" value="KAJ8895158.1"/>
    <property type="molecule type" value="Genomic_DNA"/>
</dbReference>